<evidence type="ECO:0000313" key="2">
    <source>
        <dbReference type="EMBL" id="OWK34264.1"/>
    </source>
</evidence>
<evidence type="ECO:0000313" key="3">
    <source>
        <dbReference type="Proteomes" id="UP000214646"/>
    </source>
</evidence>
<evidence type="ECO:0000256" key="1">
    <source>
        <dbReference type="SAM" id="MobiDB-lite"/>
    </source>
</evidence>
<feature type="compositionally biased region" description="Basic residues" evidence="1">
    <location>
        <begin position="83"/>
        <end position="93"/>
    </location>
</feature>
<feature type="region of interest" description="Disordered" evidence="1">
    <location>
        <begin position="57"/>
        <end position="93"/>
    </location>
</feature>
<dbReference type="Proteomes" id="UP000214646">
    <property type="component" value="Unassembled WGS sequence"/>
</dbReference>
<organism evidence="2 3">
    <name type="scientific">Fimbriiglobus ruber</name>
    <dbReference type="NCBI Taxonomy" id="1908690"/>
    <lineage>
        <taxon>Bacteria</taxon>
        <taxon>Pseudomonadati</taxon>
        <taxon>Planctomycetota</taxon>
        <taxon>Planctomycetia</taxon>
        <taxon>Gemmatales</taxon>
        <taxon>Gemmataceae</taxon>
        <taxon>Fimbriiglobus</taxon>
    </lineage>
</organism>
<comment type="caution">
    <text evidence="2">The sequence shown here is derived from an EMBL/GenBank/DDBJ whole genome shotgun (WGS) entry which is preliminary data.</text>
</comment>
<feature type="compositionally biased region" description="Basic and acidic residues" evidence="1">
    <location>
        <begin position="57"/>
        <end position="82"/>
    </location>
</feature>
<reference evidence="3" key="1">
    <citation type="submission" date="2017-06" db="EMBL/GenBank/DDBJ databases">
        <title>Genome analysis of Fimbriiglobus ruber SP5, the first member of the order Planctomycetales with confirmed chitinolytic capability.</title>
        <authorList>
            <person name="Ravin N.V."/>
            <person name="Rakitin A.L."/>
            <person name="Ivanova A.A."/>
            <person name="Beletsky A.V."/>
            <person name="Kulichevskaya I.S."/>
            <person name="Mardanov A.V."/>
            <person name="Dedysh S.N."/>
        </authorList>
    </citation>
    <scope>NUCLEOTIDE SEQUENCE [LARGE SCALE GENOMIC DNA]</scope>
    <source>
        <strain evidence="3">SP5</strain>
    </source>
</reference>
<sequence length="93" mass="10726">MGLAEVATMVGTTVTYCPLCGRADCVPPHSEAGIRSLHLVCRPRWFEEFQTLKTQAEQDARDRLELRRRPHNASDRRAFEKRVAKRRKAKGYK</sequence>
<dbReference type="AlphaFoldDB" id="A0A225D3Q4"/>
<name>A0A225D3Q4_9BACT</name>
<gene>
    <name evidence="2" type="ORF">FRUB_10235</name>
</gene>
<protein>
    <submittedName>
        <fullName evidence="2">Uncharacterized protein</fullName>
    </submittedName>
</protein>
<dbReference type="EMBL" id="NIDE01000020">
    <property type="protein sequence ID" value="OWK34264.1"/>
    <property type="molecule type" value="Genomic_DNA"/>
</dbReference>
<accession>A0A225D3Q4</accession>
<proteinExistence type="predicted"/>
<keyword evidence="3" id="KW-1185">Reference proteome</keyword>